<evidence type="ECO:0000256" key="2">
    <source>
        <dbReference type="ARBA" id="ARBA00005992"/>
    </source>
</evidence>
<dbReference type="PANTHER" id="PTHR36699:SF1">
    <property type="entry name" value="L,D-TRANSPEPTIDASE YAFK-RELATED"/>
    <property type="match status" value="1"/>
</dbReference>
<dbReference type="GO" id="GO:0009252">
    <property type="term" value="P:peptidoglycan biosynthetic process"/>
    <property type="evidence" value="ECO:0007669"/>
    <property type="project" value="UniProtKB-UniPathway"/>
</dbReference>
<keyword evidence="3" id="KW-0808">Transferase</keyword>
<dbReference type="CDD" id="cd16913">
    <property type="entry name" value="YkuD_like"/>
    <property type="match status" value="1"/>
</dbReference>
<organism evidence="9 10">
    <name type="scientific">Flavobacterium rivuli WB 3.3-2 = DSM 21788</name>
    <dbReference type="NCBI Taxonomy" id="1121895"/>
    <lineage>
        <taxon>Bacteria</taxon>
        <taxon>Pseudomonadati</taxon>
        <taxon>Bacteroidota</taxon>
        <taxon>Flavobacteriia</taxon>
        <taxon>Flavobacteriales</taxon>
        <taxon>Flavobacteriaceae</taxon>
        <taxon>Flavobacterium</taxon>
    </lineage>
</organism>
<evidence type="ECO:0000259" key="8">
    <source>
        <dbReference type="PROSITE" id="PS52029"/>
    </source>
</evidence>
<keyword evidence="10" id="KW-1185">Reference proteome</keyword>
<dbReference type="EMBL" id="JRLX01000019">
    <property type="protein sequence ID" value="KGO85572.1"/>
    <property type="molecule type" value="Genomic_DNA"/>
</dbReference>
<dbReference type="AlphaFoldDB" id="A0A0A2LYW4"/>
<dbReference type="InterPro" id="IPR005490">
    <property type="entry name" value="LD_TPept_cat_dom"/>
</dbReference>
<dbReference type="InterPro" id="IPR038063">
    <property type="entry name" value="Transpep_catalytic_dom"/>
</dbReference>
<evidence type="ECO:0000256" key="3">
    <source>
        <dbReference type="ARBA" id="ARBA00022679"/>
    </source>
</evidence>
<protein>
    <submittedName>
        <fullName evidence="9">Protein erfk</fullName>
    </submittedName>
</protein>
<evidence type="ECO:0000313" key="10">
    <source>
        <dbReference type="Proteomes" id="UP000030152"/>
    </source>
</evidence>
<comment type="caution">
    <text evidence="9">The sequence shown here is derived from an EMBL/GenBank/DDBJ whole genome shotgun (WGS) entry which is preliminary data.</text>
</comment>
<dbReference type="Pfam" id="PF03734">
    <property type="entry name" value="YkuD"/>
    <property type="match status" value="1"/>
</dbReference>
<keyword evidence="6 7" id="KW-0961">Cell wall biogenesis/degradation</keyword>
<evidence type="ECO:0000313" key="9">
    <source>
        <dbReference type="EMBL" id="KGO85572.1"/>
    </source>
</evidence>
<evidence type="ECO:0000256" key="5">
    <source>
        <dbReference type="ARBA" id="ARBA00022984"/>
    </source>
</evidence>
<comment type="similarity">
    <text evidence="2">Belongs to the YkuD family.</text>
</comment>
<dbReference type="GO" id="GO:0071555">
    <property type="term" value="P:cell wall organization"/>
    <property type="evidence" value="ECO:0007669"/>
    <property type="project" value="UniProtKB-UniRule"/>
</dbReference>
<keyword evidence="5 7" id="KW-0573">Peptidoglycan synthesis</keyword>
<accession>A0A0A2LYW4</accession>
<dbReference type="GO" id="GO:0004180">
    <property type="term" value="F:carboxypeptidase activity"/>
    <property type="evidence" value="ECO:0007669"/>
    <property type="project" value="UniProtKB-ARBA"/>
</dbReference>
<dbReference type="SUPFAM" id="SSF141523">
    <property type="entry name" value="L,D-transpeptidase catalytic domain-like"/>
    <property type="match status" value="1"/>
</dbReference>
<name>A0A0A2LYW4_9FLAO</name>
<dbReference type="Proteomes" id="UP000030152">
    <property type="component" value="Unassembled WGS sequence"/>
</dbReference>
<dbReference type="RefSeq" id="WP_020213612.1">
    <property type="nucleotide sequence ID" value="NZ_JRLX01000019.1"/>
</dbReference>
<evidence type="ECO:0000256" key="4">
    <source>
        <dbReference type="ARBA" id="ARBA00022960"/>
    </source>
</evidence>
<dbReference type="Gene3D" id="2.40.440.10">
    <property type="entry name" value="L,D-transpeptidase catalytic domain-like"/>
    <property type="match status" value="1"/>
</dbReference>
<dbReference type="UniPathway" id="UPA00219"/>
<gene>
    <name evidence="9" type="ORF">Q765_15280</name>
</gene>
<feature type="domain" description="L,D-TPase catalytic" evidence="8">
    <location>
        <begin position="33"/>
        <end position="170"/>
    </location>
</feature>
<sequence>MKKARWVILLFLSGFAGWYFYPAKSLPQRSVIDKLIVYKSKRQMLAYQNGMLLKTYTVALGKNPSGHKQYEGDCSTPEGKYTINDRNPNSGYHKNLGISYPNATDKINAKKLRKPAGGDVKIHGLRNGVAGYLNKLHRFTDWTNGCIAVTNDEVDELYEAVKPGAVIEINP</sequence>
<dbReference type="PANTHER" id="PTHR36699">
    <property type="entry name" value="LD-TRANSPEPTIDASE"/>
    <property type="match status" value="1"/>
</dbReference>
<dbReference type="PROSITE" id="PS52029">
    <property type="entry name" value="LD_TPASE"/>
    <property type="match status" value="1"/>
</dbReference>
<reference evidence="9 10" key="1">
    <citation type="submission" date="2013-09" db="EMBL/GenBank/DDBJ databases">
        <authorList>
            <person name="Zeng Z."/>
            <person name="Chen C."/>
        </authorList>
    </citation>
    <scope>NUCLEOTIDE SEQUENCE [LARGE SCALE GENOMIC DNA]</scope>
    <source>
        <strain evidence="9 10">WB 3.3-2</strain>
    </source>
</reference>
<dbReference type="eggNOG" id="COG3034">
    <property type="taxonomic scope" value="Bacteria"/>
</dbReference>
<evidence type="ECO:0000256" key="7">
    <source>
        <dbReference type="PROSITE-ProRule" id="PRU01373"/>
    </source>
</evidence>
<proteinExistence type="inferred from homology"/>
<evidence type="ECO:0000256" key="1">
    <source>
        <dbReference type="ARBA" id="ARBA00004752"/>
    </source>
</evidence>
<feature type="active site" description="Proton donor/acceptor" evidence="7">
    <location>
        <position position="123"/>
    </location>
</feature>
<keyword evidence="4 7" id="KW-0133">Cell shape</keyword>
<dbReference type="OrthoDB" id="9809748at2"/>
<evidence type="ECO:0000256" key="6">
    <source>
        <dbReference type="ARBA" id="ARBA00023316"/>
    </source>
</evidence>
<comment type="pathway">
    <text evidence="1 7">Cell wall biogenesis; peptidoglycan biosynthesis.</text>
</comment>
<dbReference type="STRING" id="1121895.GCA_000378485_02445"/>
<feature type="active site" description="Nucleophile" evidence="7">
    <location>
        <position position="146"/>
    </location>
</feature>
<dbReference type="GO" id="GO:0008360">
    <property type="term" value="P:regulation of cell shape"/>
    <property type="evidence" value="ECO:0007669"/>
    <property type="project" value="UniProtKB-UniRule"/>
</dbReference>
<dbReference type="GO" id="GO:0016740">
    <property type="term" value="F:transferase activity"/>
    <property type="evidence" value="ECO:0007669"/>
    <property type="project" value="UniProtKB-KW"/>
</dbReference>